<keyword evidence="6 15" id="KW-0067">ATP-binding</keyword>
<evidence type="ECO:0000313" key="16">
    <source>
        <dbReference type="Proteomes" id="UP000295131"/>
    </source>
</evidence>
<dbReference type="InterPro" id="IPR003593">
    <property type="entry name" value="AAA+_ATPase"/>
</dbReference>
<dbReference type="InterPro" id="IPR050388">
    <property type="entry name" value="ABC_Ni/Peptide_Import"/>
</dbReference>
<comment type="similarity">
    <text evidence="2">Belongs to the ABC transporter superfamily.</text>
</comment>
<dbReference type="InterPro" id="IPR017871">
    <property type="entry name" value="ABC_transporter-like_CS"/>
</dbReference>
<keyword evidence="8" id="KW-0406">Ion transport</keyword>
<dbReference type="Proteomes" id="UP000295131">
    <property type="component" value="Unassembled WGS sequence"/>
</dbReference>
<evidence type="ECO:0000256" key="7">
    <source>
        <dbReference type="ARBA" id="ARBA00022967"/>
    </source>
</evidence>
<evidence type="ECO:0000256" key="10">
    <source>
        <dbReference type="ARBA" id="ARBA00038669"/>
    </source>
</evidence>
<keyword evidence="9" id="KW-0472">Membrane</keyword>
<dbReference type="GO" id="GO:0005886">
    <property type="term" value="C:plasma membrane"/>
    <property type="evidence" value="ECO:0007669"/>
    <property type="project" value="UniProtKB-SubCell"/>
</dbReference>
<keyword evidence="3" id="KW-0813">Transport</keyword>
<dbReference type="GO" id="GO:0005524">
    <property type="term" value="F:ATP binding"/>
    <property type="evidence" value="ECO:0007669"/>
    <property type="project" value="UniProtKB-KW"/>
</dbReference>
<dbReference type="InterPro" id="IPR003439">
    <property type="entry name" value="ABC_transporter-like_ATP-bd"/>
</dbReference>
<name>A0A4R5PKW4_9HYPH</name>
<dbReference type="SUPFAM" id="SSF52540">
    <property type="entry name" value="P-loop containing nucleoside triphosphate hydrolases"/>
    <property type="match status" value="1"/>
</dbReference>
<keyword evidence="7" id="KW-1278">Translocase</keyword>
<sequence>MRLDVERFSLSFVRYDGVLRQRSIQVLHDLTFQLEGGEVLALVGVSGAGKSLLAHALFGILPPNARSAGSLRFDGVPLDDATLPNFRGRHMGLVPQSISHLDPLARCGRQLAWAAERSNLRLTKAQLAERLSTFNLPRTVAHNFPHQLSGGMARRLMLAMATVGQPQLIVADEPTSGLDPKNAENILRTLRGMADAGCGVLLITHDLVQSVPYADRVAILNSGRLVGMETARSFSGAGDELTGDYARALWRAAPQNAFTPEGPIDA</sequence>
<dbReference type="GO" id="GO:0016887">
    <property type="term" value="F:ATP hydrolysis activity"/>
    <property type="evidence" value="ECO:0007669"/>
    <property type="project" value="InterPro"/>
</dbReference>
<dbReference type="PROSITE" id="PS50893">
    <property type="entry name" value="ABC_TRANSPORTER_2"/>
    <property type="match status" value="1"/>
</dbReference>
<comment type="subcellular location">
    <subcellularLocation>
        <location evidence="1">Cell inner membrane</location>
        <topology evidence="1">Peripheral membrane protein</topology>
    </subcellularLocation>
</comment>
<dbReference type="Pfam" id="PF00005">
    <property type="entry name" value="ABC_tran"/>
    <property type="match status" value="1"/>
</dbReference>
<evidence type="ECO:0000256" key="5">
    <source>
        <dbReference type="ARBA" id="ARBA00022741"/>
    </source>
</evidence>
<evidence type="ECO:0000256" key="13">
    <source>
        <dbReference type="ARBA" id="ARBA00048610"/>
    </source>
</evidence>
<feature type="domain" description="ABC transporter" evidence="14">
    <location>
        <begin position="5"/>
        <end position="247"/>
    </location>
</feature>
<reference evidence="15 16" key="1">
    <citation type="journal article" date="2013" name="Int. J. Syst. Evol. Microbiol.">
        <title>Hoeflea suaedae sp. nov., an endophytic bacterium isolated from the root of the halophyte Suaeda maritima.</title>
        <authorList>
            <person name="Chung E.J."/>
            <person name="Park J.A."/>
            <person name="Pramanik P."/>
            <person name="Bibi F."/>
            <person name="Jeon C.O."/>
            <person name="Chung Y.R."/>
        </authorList>
    </citation>
    <scope>NUCLEOTIDE SEQUENCE [LARGE SCALE GENOMIC DNA]</scope>
    <source>
        <strain evidence="15 16">YC6898</strain>
    </source>
</reference>
<keyword evidence="16" id="KW-1185">Reference proteome</keyword>
<evidence type="ECO:0000256" key="11">
    <source>
        <dbReference type="ARBA" id="ARBA00039098"/>
    </source>
</evidence>
<dbReference type="SMART" id="SM00382">
    <property type="entry name" value="AAA"/>
    <property type="match status" value="1"/>
</dbReference>
<dbReference type="PANTHER" id="PTHR43297:SF13">
    <property type="entry name" value="NICKEL ABC TRANSPORTER, ATP-BINDING PROTEIN"/>
    <property type="match status" value="1"/>
</dbReference>
<dbReference type="EC" id="7.2.2.11" evidence="11"/>
<dbReference type="EMBL" id="SMSI01000002">
    <property type="protein sequence ID" value="TDH36379.1"/>
    <property type="molecule type" value="Genomic_DNA"/>
</dbReference>
<evidence type="ECO:0000256" key="2">
    <source>
        <dbReference type="ARBA" id="ARBA00005417"/>
    </source>
</evidence>
<dbReference type="OrthoDB" id="7374568at2"/>
<evidence type="ECO:0000256" key="8">
    <source>
        <dbReference type="ARBA" id="ARBA00023065"/>
    </source>
</evidence>
<evidence type="ECO:0000256" key="4">
    <source>
        <dbReference type="ARBA" id="ARBA00022475"/>
    </source>
</evidence>
<evidence type="ECO:0000256" key="1">
    <source>
        <dbReference type="ARBA" id="ARBA00004417"/>
    </source>
</evidence>
<evidence type="ECO:0000259" key="14">
    <source>
        <dbReference type="PROSITE" id="PS50893"/>
    </source>
</evidence>
<comment type="subunit">
    <text evidence="10">The complex is composed of two ATP-binding proteins (NikD and NikE), two transmembrane proteins (NikB and NikC) and a solute-binding protein (NikA).</text>
</comment>
<evidence type="ECO:0000313" key="15">
    <source>
        <dbReference type="EMBL" id="TDH36379.1"/>
    </source>
</evidence>
<evidence type="ECO:0000256" key="6">
    <source>
        <dbReference type="ARBA" id="ARBA00022840"/>
    </source>
</evidence>
<comment type="catalytic activity">
    <reaction evidence="13">
        <text>Ni(2+)(out) + ATP + H2O = Ni(2+)(in) + ADP + phosphate + H(+)</text>
        <dbReference type="Rhea" id="RHEA:15557"/>
        <dbReference type="ChEBI" id="CHEBI:15377"/>
        <dbReference type="ChEBI" id="CHEBI:15378"/>
        <dbReference type="ChEBI" id="CHEBI:30616"/>
        <dbReference type="ChEBI" id="CHEBI:43474"/>
        <dbReference type="ChEBI" id="CHEBI:49786"/>
        <dbReference type="ChEBI" id="CHEBI:456216"/>
        <dbReference type="EC" id="7.2.2.11"/>
    </reaction>
    <physiologicalReaction direction="left-to-right" evidence="13">
        <dbReference type="Rhea" id="RHEA:15558"/>
    </physiologicalReaction>
</comment>
<evidence type="ECO:0000256" key="3">
    <source>
        <dbReference type="ARBA" id="ARBA00022448"/>
    </source>
</evidence>
<dbReference type="RefSeq" id="WP_133285078.1">
    <property type="nucleotide sequence ID" value="NZ_SMSI01000002.1"/>
</dbReference>
<organism evidence="15 16">
    <name type="scientific">Pseudohoeflea suaedae</name>
    <dbReference type="NCBI Taxonomy" id="877384"/>
    <lineage>
        <taxon>Bacteria</taxon>
        <taxon>Pseudomonadati</taxon>
        <taxon>Pseudomonadota</taxon>
        <taxon>Alphaproteobacteria</taxon>
        <taxon>Hyphomicrobiales</taxon>
        <taxon>Rhizobiaceae</taxon>
        <taxon>Pseudohoeflea</taxon>
    </lineage>
</organism>
<gene>
    <name evidence="15" type="ORF">E2A64_13445</name>
</gene>
<evidence type="ECO:0000256" key="9">
    <source>
        <dbReference type="ARBA" id="ARBA00023136"/>
    </source>
</evidence>
<dbReference type="AlphaFoldDB" id="A0A4R5PKW4"/>
<accession>A0A4R5PKW4</accession>
<proteinExistence type="inferred from homology"/>
<dbReference type="GO" id="GO:0015413">
    <property type="term" value="F:ABC-type nickel transporter activity"/>
    <property type="evidence" value="ECO:0007669"/>
    <property type="project" value="UniProtKB-EC"/>
</dbReference>
<dbReference type="InterPro" id="IPR027417">
    <property type="entry name" value="P-loop_NTPase"/>
</dbReference>
<dbReference type="PANTHER" id="PTHR43297">
    <property type="entry name" value="OLIGOPEPTIDE TRANSPORT ATP-BINDING PROTEIN APPD"/>
    <property type="match status" value="1"/>
</dbReference>
<dbReference type="Gene3D" id="3.40.50.300">
    <property type="entry name" value="P-loop containing nucleotide triphosphate hydrolases"/>
    <property type="match status" value="1"/>
</dbReference>
<dbReference type="PROSITE" id="PS00211">
    <property type="entry name" value="ABC_TRANSPORTER_1"/>
    <property type="match status" value="1"/>
</dbReference>
<keyword evidence="4" id="KW-1003">Cell membrane</keyword>
<evidence type="ECO:0000256" key="12">
    <source>
        <dbReference type="ARBA" id="ARBA00044143"/>
    </source>
</evidence>
<keyword evidence="5" id="KW-0547">Nucleotide-binding</keyword>
<comment type="caution">
    <text evidence="15">The sequence shown here is derived from an EMBL/GenBank/DDBJ whole genome shotgun (WGS) entry which is preliminary data.</text>
</comment>
<protein>
    <recommendedName>
        <fullName evidence="12">Nickel import system ATP-binding protein NikD</fullName>
        <ecNumber evidence="11">7.2.2.11</ecNumber>
    </recommendedName>
</protein>